<evidence type="ECO:0000259" key="8">
    <source>
        <dbReference type="Pfam" id="PF01435"/>
    </source>
</evidence>
<accession>A0ABT9PBP9</accession>
<dbReference type="InterPro" id="IPR052173">
    <property type="entry name" value="Beta-lactam_resp_regulator"/>
</dbReference>
<evidence type="ECO:0000256" key="4">
    <source>
        <dbReference type="ARBA" id="ARBA00022833"/>
    </source>
</evidence>
<dbReference type="PANTHER" id="PTHR34978">
    <property type="entry name" value="POSSIBLE SENSOR-TRANSDUCER PROTEIN BLAR"/>
    <property type="match status" value="1"/>
</dbReference>
<keyword evidence="1 6" id="KW-0645">Protease</keyword>
<evidence type="ECO:0000256" key="1">
    <source>
        <dbReference type="ARBA" id="ARBA00022670"/>
    </source>
</evidence>
<comment type="similarity">
    <text evidence="6">Belongs to the peptidase M48 family.</text>
</comment>
<protein>
    <recommendedName>
        <fullName evidence="8">Peptidase M48 domain-containing protein</fullName>
    </recommendedName>
</protein>
<dbReference type="RefSeq" id="WP_307248964.1">
    <property type="nucleotide sequence ID" value="NZ_JAUSQZ010000001.1"/>
</dbReference>
<evidence type="ECO:0000313" key="9">
    <source>
        <dbReference type="EMBL" id="MDP9830103.1"/>
    </source>
</evidence>
<feature type="domain" description="Peptidase M48" evidence="8">
    <location>
        <begin position="107"/>
        <end position="172"/>
    </location>
</feature>
<name>A0ABT9PBP9_9ACTN</name>
<keyword evidence="4 6" id="KW-0862">Zinc</keyword>
<dbReference type="InterPro" id="IPR001915">
    <property type="entry name" value="Peptidase_M48"/>
</dbReference>
<evidence type="ECO:0000256" key="6">
    <source>
        <dbReference type="RuleBase" id="RU003983"/>
    </source>
</evidence>
<dbReference type="Proteomes" id="UP001235712">
    <property type="component" value="Unassembled WGS sequence"/>
</dbReference>
<dbReference type="PANTHER" id="PTHR34978:SF3">
    <property type="entry name" value="SLR0241 PROTEIN"/>
    <property type="match status" value="1"/>
</dbReference>
<keyword evidence="5 6" id="KW-0482">Metalloprotease</keyword>
<feature type="transmembrane region" description="Helical" evidence="7">
    <location>
        <begin position="20"/>
        <end position="44"/>
    </location>
</feature>
<evidence type="ECO:0000256" key="7">
    <source>
        <dbReference type="SAM" id="Phobius"/>
    </source>
</evidence>
<reference evidence="9 10" key="1">
    <citation type="submission" date="2023-07" db="EMBL/GenBank/DDBJ databases">
        <title>Sequencing the genomes of 1000 actinobacteria strains.</title>
        <authorList>
            <person name="Klenk H.-P."/>
        </authorList>
    </citation>
    <scope>NUCLEOTIDE SEQUENCE [LARGE SCALE GENOMIC DNA]</scope>
    <source>
        <strain evidence="9 10">DSM 44388</strain>
    </source>
</reference>
<keyword evidence="7" id="KW-0812">Transmembrane</keyword>
<keyword evidence="7" id="KW-1133">Transmembrane helix</keyword>
<feature type="transmembrane region" description="Helical" evidence="7">
    <location>
        <begin position="257"/>
        <end position="276"/>
    </location>
</feature>
<evidence type="ECO:0000256" key="5">
    <source>
        <dbReference type="ARBA" id="ARBA00023049"/>
    </source>
</evidence>
<dbReference type="Pfam" id="PF01435">
    <property type="entry name" value="Peptidase_M48"/>
    <property type="match status" value="1"/>
</dbReference>
<keyword evidence="2" id="KW-0479">Metal-binding</keyword>
<feature type="transmembrane region" description="Helical" evidence="7">
    <location>
        <begin position="64"/>
        <end position="87"/>
    </location>
</feature>
<keyword evidence="3 6" id="KW-0378">Hydrolase</keyword>
<dbReference type="Gene3D" id="3.30.2010.10">
    <property type="entry name" value="Metalloproteases ('zincins'), catalytic domain"/>
    <property type="match status" value="1"/>
</dbReference>
<proteinExistence type="inferred from homology"/>
<keyword evidence="7" id="KW-0472">Membrane</keyword>
<evidence type="ECO:0000313" key="10">
    <source>
        <dbReference type="Proteomes" id="UP001235712"/>
    </source>
</evidence>
<dbReference type="EMBL" id="JAUSQZ010000001">
    <property type="protein sequence ID" value="MDP9830103.1"/>
    <property type="molecule type" value="Genomic_DNA"/>
</dbReference>
<keyword evidence="10" id="KW-1185">Reference proteome</keyword>
<dbReference type="CDD" id="cd07326">
    <property type="entry name" value="M56_BlaR1_MecR1_like"/>
    <property type="match status" value="1"/>
</dbReference>
<sequence>MAGLSAYAVSRPARALPPALATVLLTAFAATVSGITAALLLMAAYLGTVTTFPAIHPHDWSVSYLHRVCPIPPAVGLGLGLVALVMLARAGAHAARVAASARRTSALAAGLPLVEGISAVDDPSVQAWAVPGRSARIVVTTGLLRTLDGPGRRALLAHERAHLRHRHHVYVQLARLAAAANPLLRPVSRAVDGAVERWADACAVREVGSERVVARAVGAAALGSSGPALAASGGDVVERVRELLEPTVRRPVVGVRLGLMTLACWASGAAVLLWAHRMVELAEVSYRAAR</sequence>
<organism evidence="9 10">
    <name type="scientific">Kineosporia succinea</name>
    <dbReference type="NCBI Taxonomy" id="84632"/>
    <lineage>
        <taxon>Bacteria</taxon>
        <taxon>Bacillati</taxon>
        <taxon>Actinomycetota</taxon>
        <taxon>Actinomycetes</taxon>
        <taxon>Kineosporiales</taxon>
        <taxon>Kineosporiaceae</taxon>
        <taxon>Kineosporia</taxon>
    </lineage>
</organism>
<comment type="cofactor">
    <cofactor evidence="6">
        <name>Zn(2+)</name>
        <dbReference type="ChEBI" id="CHEBI:29105"/>
    </cofactor>
    <text evidence="6">Binds 1 zinc ion per subunit.</text>
</comment>
<gene>
    <name evidence="9" type="ORF">J2S57_005852</name>
</gene>
<evidence type="ECO:0000256" key="3">
    <source>
        <dbReference type="ARBA" id="ARBA00022801"/>
    </source>
</evidence>
<evidence type="ECO:0000256" key="2">
    <source>
        <dbReference type="ARBA" id="ARBA00022723"/>
    </source>
</evidence>
<comment type="caution">
    <text evidence="9">The sequence shown here is derived from an EMBL/GenBank/DDBJ whole genome shotgun (WGS) entry which is preliminary data.</text>
</comment>